<keyword evidence="3" id="KW-0378">Hydrolase</keyword>
<keyword evidence="2" id="KW-0479">Metal-binding</keyword>
<sequence length="212" mass="23305">MIKVLTVGPLEENTVILIDRSGKKAVVIDPGAEGERILKELKPYETVAILATHGHLDHVGQVGFLKEKLNAPFYMNRKDSFLISNDIFPGFSQMIGAYPCPEPDFDLREGDIINFGESSLEVIETPGHTPGGVCFYNREEGYLVAGDTIFKGSVGRTDLPGGDPQTLMRSLQKIISLPDNTVIICGHGPETTVGEEKRSNPYITGRFNIDLW</sequence>
<evidence type="ECO:0000313" key="7">
    <source>
        <dbReference type="Proteomes" id="UP000001366"/>
    </source>
</evidence>
<dbReference type="PANTHER" id="PTHR46233">
    <property type="entry name" value="HYDROXYACYLGLUTATHIONE HYDROLASE GLOC"/>
    <property type="match status" value="1"/>
</dbReference>
<dbReference type="SMART" id="SM00849">
    <property type="entry name" value="Lactamase_B"/>
    <property type="match status" value="1"/>
</dbReference>
<dbReference type="KEGG" id="pmx:PERMA_1508"/>
<dbReference type="Pfam" id="PF00753">
    <property type="entry name" value="Lactamase_B"/>
    <property type="match status" value="1"/>
</dbReference>
<evidence type="ECO:0000313" key="6">
    <source>
        <dbReference type="EMBL" id="ACO03858.1"/>
    </source>
</evidence>
<dbReference type="GO" id="GO:0016787">
    <property type="term" value="F:hydrolase activity"/>
    <property type="evidence" value="ECO:0007669"/>
    <property type="project" value="UniProtKB-KW"/>
</dbReference>
<accession>C0QRI0</accession>
<dbReference type="InterPro" id="IPR001279">
    <property type="entry name" value="Metallo-B-lactamas"/>
</dbReference>
<gene>
    <name evidence="6" type="ordered locus">PERMA_1508</name>
</gene>
<dbReference type="Gene3D" id="3.60.15.10">
    <property type="entry name" value="Ribonuclease Z/Hydroxyacylglutathione hydrolase-like"/>
    <property type="match status" value="1"/>
</dbReference>
<keyword evidence="4" id="KW-0862">Zinc</keyword>
<proteinExistence type="predicted"/>
<evidence type="ECO:0000256" key="2">
    <source>
        <dbReference type="ARBA" id="ARBA00022723"/>
    </source>
</evidence>
<organism evidence="6 7">
    <name type="scientific">Persephonella marina (strain DSM 14350 / EX-H1)</name>
    <dbReference type="NCBI Taxonomy" id="123214"/>
    <lineage>
        <taxon>Bacteria</taxon>
        <taxon>Pseudomonadati</taxon>
        <taxon>Aquificota</taxon>
        <taxon>Aquificia</taxon>
        <taxon>Aquificales</taxon>
        <taxon>Hydrogenothermaceae</taxon>
        <taxon>Persephonella</taxon>
    </lineage>
</organism>
<evidence type="ECO:0000256" key="1">
    <source>
        <dbReference type="ARBA" id="ARBA00001947"/>
    </source>
</evidence>
<dbReference type="HOGENOM" id="CLU_030571_5_3_0"/>
<protein>
    <submittedName>
        <fullName evidence="6">Beta-lactamase domain protein</fullName>
    </submittedName>
</protein>
<name>C0QRI0_PERMH</name>
<dbReference type="STRING" id="123214.PERMA_1508"/>
<evidence type="ECO:0000256" key="4">
    <source>
        <dbReference type="ARBA" id="ARBA00022833"/>
    </source>
</evidence>
<dbReference type="PANTHER" id="PTHR46233:SF3">
    <property type="entry name" value="HYDROXYACYLGLUTATHIONE HYDROLASE GLOC"/>
    <property type="match status" value="1"/>
</dbReference>
<dbReference type="RefSeq" id="WP_012676097.1">
    <property type="nucleotide sequence ID" value="NC_012440.1"/>
</dbReference>
<comment type="cofactor">
    <cofactor evidence="1">
        <name>Zn(2+)</name>
        <dbReference type="ChEBI" id="CHEBI:29105"/>
    </cofactor>
</comment>
<keyword evidence="7" id="KW-1185">Reference proteome</keyword>
<dbReference type="InterPro" id="IPR036866">
    <property type="entry name" value="RibonucZ/Hydroxyglut_hydro"/>
</dbReference>
<evidence type="ECO:0000256" key="3">
    <source>
        <dbReference type="ARBA" id="ARBA00022801"/>
    </source>
</evidence>
<dbReference type="OrthoDB" id="9802248at2"/>
<dbReference type="InterPro" id="IPR051453">
    <property type="entry name" value="MBL_Glyoxalase_II"/>
</dbReference>
<dbReference type="GO" id="GO:0046872">
    <property type="term" value="F:metal ion binding"/>
    <property type="evidence" value="ECO:0007669"/>
    <property type="project" value="UniProtKB-KW"/>
</dbReference>
<dbReference type="AlphaFoldDB" id="C0QRI0"/>
<reference evidence="6 7" key="1">
    <citation type="journal article" date="2009" name="J. Bacteriol.">
        <title>Complete and draft genome sequences of six members of the Aquificales.</title>
        <authorList>
            <person name="Reysenbach A.L."/>
            <person name="Hamamura N."/>
            <person name="Podar M."/>
            <person name="Griffiths E."/>
            <person name="Ferreira S."/>
            <person name="Hochstein R."/>
            <person name="Heidelberg J."/>
            <person name="Johnson J."/>
            <person name="Mead D."/>
            <person name="Pohorille A."/>
            <person name="Sarmiento M."/>
            <person name="Schweighofer K."/>
            <person name="Seshadri R."/>
            <person name="Voytek M.A."/>
        </authorList>
    </citation>
    <scope>NUCLEOTIDE SEQUENCE [LARGE SCALE GENOMIC DNA]</scope>
    <source>
        <strain evidence="7">DSM 14350 / EX-H1</strain>
    </source>
</reference>
<feature type="domain" description="Metallo-beta-lactamase" evidence="5">
    <location>
        <begin position="12"/>
        <end position="187"/>
    </location>
</feature>
<dbReference type="Proteomes" id="UP000001366">
    <property type="component" value="Chromosome"/>
</dbReference>
<dbReference type="SUPFAM" id="SSF56281">
    <property type="entry name" value="Metallo-hydrolase/oxidoreductase"/>
    <property type="match status" value="1"/>
</dbReference>
<dbReference type="eggNOG" id="COG0491">
    <property type="taxonomic scope" value="Bacteria"/>
</dbReference>
<dbReference type="PaxDb" id="123214-PERMA_1508"/>
<evidence type="ECO:0000259" key="5">
    <source>
        <dbReference type="SMART" id="SM00849"/>
    </source>
</evidence>
<dbReference type="EMBL" id="CP001230">
    <property type="protein sequence ID" value="ACO03858.1"/>
    <property type="molecule type" value="Genomic_DNA"/>
</dbReference>